<dbReference type="GO" id="GO:0008320">
    <property type="term" value="F:protein transmembrane transporter activity"/>
    <property type="evidence" value="ECO:0007669"/>
    <property type="project" value="UniProtKB-UniRule"/>
</dbReference>
<dbReference type="HAMAP" id="MF_00236">
    <property type="entry name" value="TatA_E"/>
    <property type="match status" value="1"/>
</dbReference>
<sequence>MGIGAREILILLVIALLLFGAKKLPDLARSLGRSARILKAESKGLVENEEEQNQKAQQEQQQAQAQAQQPQPAPQPQQQAHQPQQAQSYPQLPPGQRIVNEAGEPQPYNNQQ</sequence>
<accession>A0A1M6S789</accession>
<evidence type="ECO:0000256" key="9">
    <source>
        <dbReference type="HAMAP-Rule" id="MF_00236"/>
    </source>
</evidence>
<evidence type="ECO:0000256" key="4">
    <source>
        <dbReference type="ARBA" id="ARBA00022692"/>
    </source>
</evidence>
<dbReference type="PANTHER" id="PTHR42982:SF8">
    <property type="entry name" value="SEC-INDEPENDENT PROTEIN TRANSLOCASE PROTEIN TATA"/>
    <property type="match status" value="1"/>
</dbReference>
<evidence type="ECO:0000313" key="12">
    <source>
        <dbReference type="Proteomes" id="UP000184452"/>
    </source>
</evidence>
<dbReference type="EMBL" id="FQZK01000019">
    <property type="protein sequence ID" value="SHK40664.1"/>
    <property type="molecule type" value="Genomic_DNA"/>
</dbReference>
<proteinExistence type="inferred from homology"/>
<dbReference type="InterPro" id="IPR003369">
    <property type="entry name" value="TatA/B/E"/>
</dbReference>
<dbReference type="STRING" id="758803.SAMN05421803_11958"/>
<evidence type="ECO:0000256" key="5">
    <source>
        <dbReference type="ARBA" id="ARBA00022927"/>
    </source>
</evidence>
<keyword evidence="12" id="KW-1185">Reference proteome</keyword>
<dbReference type="Pfam" id="PF02416">
    <property type="entry name" value="TatA_B_E"/>
    <property type="match status" value="1"/>
</dbReference>
<keyword evidence="7 9" id="KW-0811">Translocation</keyword>
<dbReference type="InterPro" id="IPR006312">
    <property type="entry name" value="TatA/E"/>
</dbReference>
<feature type="region of interest" description="Disordered" evidence="10">
    <location>
        <begin position="45"/>
        <end position="112"/>
    </location>
</feature>
<keyword evidence="4 9" id="KW-0812">Transmembrane</keyword>
<keyword evidence="2 9" id="KW-0813">Transport</keyword>
<reference evidence="11 12" key="1">
    <citation type="submission" date="2016-11" db="EMBL/GenBank/DDBJ databases">
        <authorList>
            <person name="Jaros S."/>
            <person name="Januszkiewicz K."/>
            <person name="Wedrychowicz H."/>
        </authorList>
    </citation>
    <scope>NUCLEOTIDE SEQUENCE [LARGE SCALE GENOMIC DNA]</scope>
    <source>
        <strain evidence="11 12">CGMCC 4.5723</strain>
    </source>
</reference>
<dbReference type="Proteomes" id="UP000184452">
    <property type="component" value="Unassembled WGS sequence"/>
</dbReference>
<evidence type="ECO:0000313" key="11">
    <source>
        <dbReference type="EMBL" id="SHK40664.1"/>
    </source>
</evidence>
<evidence type="ECO:0000256" key="10">
    <source>
        <dbReference type="SAM" id="MobiDB-lite"/>
    </source>
</evidence>
<dbReference type="OrthoDB" id="5245163at2"/>
<dbReference type="NCBIfam" id="NF001854">
    <property type="entry name" value="PRK00575.1"/>
    <property type="match status" value="1"/>
</dbReference>
<dbReference type="Gene3D" id="1.20.5.3310">
    <property type="match status" value="1"/>
</dbReference>
<dbReference type="AlphaFoldDB" id="A0A1M6S789"/>
<protein>
    <recommendedName>
        <fullName evidence="9">Sec-independent protein translocase protein TatA</fullName>
    </recommendedName>
</protein>
<dbReference type="GO" id="GO:0033281">
    <property type="term" value="C:TAT protein transport complex"/>
    <property type="evidence" value="ECO:0007669"/>
    <property type="project" value="UniProtKB-UniRule"/>
</dbReference>
<evidence type="ECO:0000256" key="7">
    <source>
        <dbReference type="ARBA" id="ARBA00023010"/>
    </source>
</evidence>
<evidence type="ECO:0000256" key="8">
    <source>
        <dbReference type="ARBA" id="ARBA00023136"/>
    </source>
</evidence>
<keyword evidence="8 9" id="KW-0472">Membrane</keyword>
<evidence type="ECO:0000256" key="2">
    <source>
        <dbReference type="ARBA" id="ARBA00022448"/>
    </source>
</evidence>
<evidence type="ECO:0000256" key="1">
    <source>
        <dbReference type="ARBA" id="ARBA00004162"/>
    </source>
</evidence>
<dbReference type="GO" id="GO:0043953">
    <property type="term" value="P:protein transport by the Tat complex"/>
    <property type="evidence" value="ECO:0007669"/>
    <property type="project" value="UniProtKB-UniRule"/>
</dbReference>
<dbReference type="PANTHER" id="PTHR42982">
    <property type="entry name" value="SEC-INDEPENDENT PROTEIN TRANSLOCASE PROTEIN TATA"/>
    <property type="match status" value="1"/>
</dbReference>
<name>A0A1M6S789_9ACTN</name>
<organism evidence="11 12">
    <name type="scientific">Nocardiopsis flavescens</name>
    <dbReference type="NCBI Taxonomy" id="758803"/>
    <lineage>
        <taxon>Bacteria</taxon>
        <taxon>Bacillati</taxon>
        <taxon>Actinomycetota</taxon>
        <taxon>Actinomycetes</taxon>
        <taxon>Streptosporangiales</taxon>
        <taxon>Nocardiopsidaceae</taxon>
        <taxon>Nocardiopsis</taxon>
    </lineage>
</organism>
<keyword evidence="3 9" id="KW-1003">Cell membrane</keyword>
<dbReference type="RefSeq" id="WP_073382089.1">
    <property type="nucleotide sequence ID" value="NZ_FQZK01000019.1"/>
</dbReference>
<keyword evidence="6 9" id="KW-1133">Transmembrane helix</keyword>
<comment type="subunit">
    <text evidence="9">The Tat system comprises two distinct complexes: a TatABC complex, containing multiple copies of TatA, TatB and TatC subunits, and a separate TatA complex, containing only TatA subunits. Substrates initially bind to the TatABC complex, which probably triggers association of the separate TatA complex to form the active translocon.</text>
</comment>
<comment type="subcellular location">
    <subcellularLocation>
        <location evidence="1 9">Cell membrane</location>
        <topology evidence="1 9">Single-pass membrane protein</topology>
    </subcellularLocation>
</comment>
<comment type="function">
    <text evidence="9">Part of the twin-arginine translocation (Tat) system that transports large folded proteins containing a characteristic twin-arginine motif in their signal peptide across membranes. TatA could form the protein-conducting channel of the Tat system.</text>
</comment>
<evidence type="ECO:0000256" key="3">
    <source>
        <dbReference type="ARBA" id="ARBA00022475"/>
    </source>
</evidence>
<comment type="similarity">
    <text evidence="9">Belongs to the TatA/E family.</text>
</comment>
<feature type="compositionally biased region" description="Low complexity" evidence="10">
    <location>
        <begin position="54"/>
        <end position="90"/>
    </location>
</feature>
<evidence type="ECO:0000256" key="6">
    <source>
        <dbReference type="ARBA" id="ARBA00022989"/>
    </source>
</evidence>
<keyword evidence="5 9" id="KW-0653">Protein transport</keyword>
<gene>
    <name evidence="9" type="primary">tatA</name>
    <name evidence="11" type="ORF">SAMN05421803_11958</name>
</gene>
<dbReference type="NCBIfam" id="TIGR01411">
    <property type="entry name" value="tatAE"/>
    <property type="match status" value="1"/>
</dbReference>